<proteinExistence type="evidence at transcript level"/>
<dbReference type="EMBL" id="GANP01011509">
    <property type="protein sequence ID" value="JAB72959.1"/>
    <property type="molecule type" value="mRNA"/>
</dbReference>
<evidence type="ECO:0000313" key="4">
    <source>
        <dbReference type="EMBL" id="JAB72959.1"/>
    </source>
</evidence>
<dbReference type="PANTHER" id="PTHR24321">
    <property type="entry name" value="DEHYDROGENASES, SHORT CHAIN"/>
    <property type="match status" value="1"/>
</dbReference>
<dbReference type="GO" id="GO:0016491">
    <property type="term" value="F:oxidoreductase activity"/>
    <property type="evidence" value="ECO:0007669"/>
    <property type="project" value="UniProtKB-KW"/>
</dbReference>
<accession>V5H7F8</accession>
<reference evidence="4" key="1">
    <citation type="journal article" date="2015" name="Sci. Rep.">
        <title>Tissue- and time-dependent transcription in Ixodes ricinus salivary glands and midguts when blood feeding on the vertebrate host.</title>
        <authorList>
            <person name="Kotsyfakis M."/>
            <person name="Schwarz A."/>
            <person name="Erhart J."/>
            <person name="Ribeiro J.M."/>
        </authorList>
    </citation>
    <scope>NUCLEOTIDE SEQUENCE</scope>
    <source>
        <tissue evidence="4">Salivary gland and midgut</tissue>
    </source>
</reference>
<dbReference type="PANTHER" id="PTHR24321:SF8">
    <property type="entry name" value="ESTRADIOL 17-BETA-DEHYDROGENASE 8-RELATED"/>
    <property type="match status" value="1"/>
</dbReference>
<dbReference type="InterPro" id="IPR036291">
    <property type="entry name" value="NAD(P)-bd_dom_sf"/>
</dbReference>
<keyword evidence="2" id="KW-0560">Oxidoreductase</keyword>
<evidence type="ECO:0000256" key="1">
    <source>
        <dbReference type="ARBA" id="ARBA00006484"/>
    </source>
</evidence>
<dbReference type="AlphaFoldDB" id="V5H7F8"/>
<feature type="compositionally biased region" description="Basic and acidic residues" evidence="3">
    <location>
        <begin position="98"/>
        <end position="107"/>
    </location>
</feature>
<dbReference type="PRINTS" id="PR00081">
    <property type="entry name" value="GDHRDH"/>
</dbReference>
<dbReference type="CDD" id="cd05233">
    <property type="entry name" value="SDR_c"/>
    <property type="match status" value="1"/>
</dbReference>
<dbReference type="SUPFAM" id="SSF51735">
    <property type="entry name" value="NAD(P)-binding Rossmann-fold domains"/>
    <property type="match status" value="1"/>
</dbReference>
<dbReference type="InterPro" id="IPR002347">
    <property type="entry name" value="SDR_fam"/>
</dbReference>
<dbReference type="Pfam" id="PF00106">
    <property type="entry name" value="adh_short"/>
    <property type="match status" value="1"/>
</dbReference>
<sequence length="107" mass="12163">MMLRKRTRPAESILNIASVSGRGGRRYLSAYSASKRDDRTIAFTKSVALEVVRSGIRVNTILPGFTDTPMTQGTPKQPRPKNQNKKFKRKRKLTKNKKGTEIRRTTD</sequence>
<organism evidence="4">
    <name type="scientific">Ixodes ricinus</name>
    <name type="common">Common tick</name>
    <name type="synonym">Acarus ricinus</name>
    <dbReference type="NCBI Taxonomy" id="34613"/>
    <lineage>
        <taxon>Eukaryota</taxon>
        <taxon>Metazoa</taxon>
        <taxon>Ecdysozoa</taxon>
        <taxon>Arthropoda</taxon>
        <taxon>Chelicerata</taxon>
        <taxon>Arachnida</taxon>
        <taxon>Acari</taxon>
        <taxon>Parasitiformes</taxon>
        <taxon>Ixodida</taxon>
        <taxon>Ixodoidea</taxon>
        <taxon>Ixodidae</taxon>
        <taxon>Ixodinae</taxon>
        <taxon>Ixodes</taxon>
    </lineage>
</organism>
<dbReference type="Gene3D" id="3.40.50.720">
    <property type="entry name" value="NAD(P)-binding Rossmann-like Domain"/>
    <property type="match status" value="1"/>
</dbReference>
<evidence type="ECO:0000256" key="3">
    <source>
        <dbReference type="SAM" id="MobiDB-lite"/>
    </source>
</evidence>
<evidence type="ECO:0000256" key="2">
    <source>
        <dbReference type="ARBA" id="ARBA00023002"/>
    </source>
</evidence>
<feature type="compositionally biased region" description="Basic residues" evidence="3">
    <location>
        <begin position="78"/>
        <end position="97"/>
    </location>
</feature>
<name>V5H7F8_IXORI</name>
<feature type="region of interest" description="Disordered" evidence="3">
    <location>
        <begin position="63"/>
        <end position="107"/>
    </location>
</feature>
<comment type="similarity">
    <text evidence="1">Belongs to the short-chain dehydrogenases/reductases (SDR) family.</text>
</comment>
<protein>
    <submittedName>
        <fullName evidence="4">Putative mitochondrial/plastidial beta-ketoacyl-acp reductase</fullName>
    </submittedName>
</protein>